<organism evidence="1 2">
    <name type="scientific">Atlantibacter subterraneus</name>
    <dbReference type="NCBI Taxonomy" id="255519"/>
    <lineage>
        <taxon>Bacteria</taxon>
        <taxon>Pseudomonadati</taxon>
        <taxon>Pseudomonadota</taxon>
        <taxon>Gammaproteobacteria</taxon>
        <taxon>Enterobacterales</taxon>
        <taxon>Enterobacteriaceae</taxon>
        <taxon>Atlantibacter</taxon>
    </lineage>
</organism>
<gene>
    <name evidence="1" type="ORF">R4P48_16695</name>
</gene>
<dbReference type="InterPro" id="IPR025048">
    <property type="entry name" value="DUF3987"/>
</dbReference>
<dbReference type="EMBL" id="JAWLOF010000013">
    <property type="protein sequence ID" value="MDV7024313.1"/>
    <property type="molecule type" value="Genomic_DNA"/>
</dbReference>
<accession>A0ABU4E598</accession>
<sequence length="562" mass="64766">MGRIVDPGDEFEYVHEYTDVDAACPWSWDDDPRLLYKPAKTMLKPDEQDFFAGEFPLEALCEHAQNVCYQLKNEHGFDYGATACVMISAMAFSAQPFIQVKLPKTPEPTPVTVHSMYIANSGAGKSHLSRILLRPFREYIDELSAAFEKMKLNKDAEIELWKVKKRDFDKDKRRNARDPEVREKAEAEYVEHIKSKPAEPIMPPLLYENFDLDGAVIGLNEYPEGFFETTEGAELVNMSFKLIPLLNKAASGEIYSQRIGKKTYLIKPNMSALIMIQWGLFLQLLEKKYGAVRASGLMSRFIYYAHNESKDVPETAGAGIPKEYPSTTLEDYYQRFIALLRKQEGRILGHDKSPKITVHLTEEAKLHYNAKWKEVQAETKPGGRFFCIADIALKAPEIAVRIATSQKFFADEDTSDINIDELERAFQLMEFLLGHAFSIYYPLSDENKEKCLFIERARKLYEWIREHNVEPFPLQEIKRGLRFARESEILYPLLNQLISQGELVLASYPFDRTIYVTWPAKDLNYYGKYSAVIRYWDQIVKCPNNTDSTGPYIDVSDIKARY</sequence>
<dbReference type="Proteomes" id="UP001187066">
    <property type="component" value="Unassembled WGS sequence"/>
</dbReference>
<proteinExistence type="predicted"/>
<name>A0ABU4E598_9ENTR</name>
<comment type="caution">
    <text evidence="1">The sequence shown here is derived from an EMBL/GenBank/DDBJ whole genome shotgun (WGS) entry which is preliminary data.</text>
</comment>
<protein>
    <submittedName>
        <fullName evidence="1">DUF3987 domain-containing protein</fullName>
    </submittedName>
</protein>
<dbReference type="Pfam" id="PF13148">
    <property type="entry name" value="DUF3987"/>
    <property type="match status" value="1"/>
</dbReference>
<reference evidence="1 2" key="1">
    <citation type="submission" date="2023-10" db="EMBL/GenBank/DDBJ databases">
        <authorList>
            <person name="Dale J."/>
        </authorList>
    </citation>
    <scope>NUCLEOTIDE SEQUENCE [LARGE SCALE GENOMIC DNA]</scope>
    <source>
        <strain evidence="1 2">2023EL-00970</strain>
    </source>
</reference>
<keyword evidence="2" id="KW-1185">Reference proteome</keyword>
<evidence type="ECO:0000313" key="1">
    <source>
        <dbReference type="EMBL" id="MDV7024313.1"/>
    </source>
</evidence>
<dbReference type="RefSeq" id="WP_151603678.1">
    <property type="nucleotide sequence ID" value="NZ_JAWLOF010000013.1"/>
</dbReference>
<evidence type="ECO:0000313" key="2">
    <source>
        <dbReference type="Proteomes" id="UP001187066"/>
    </source>
</evidence>